<evidence type="ECO:0000313" key="1">
    <source>
        <dbReference type="EMBL" id="CAG8850829.1"/>
    </source>
</evidence>
<dbReference type="Proteomes" id="UP000789920">
    <property type="component" value="Unassembled WGS sequence"/>
</dbReference>
<sequence>SYYLINIHVNHQWCNITVPILWANSNFAKKEVIEAFLTNLKTDEQEQIVFFGINIPSKKSLFDH</sequence>
<gene>
    <name evidence="1" type="ORF">RPERSI_LOCUS36279</name>
</gene>
<comment type="caution">
    <text evidence="1">The sequence shown here is derived from an EMBL/GenBank/DDBJ whole genome shotgun (WGS) entry which is preliminary data.</text>
</comment>
<name>A0ACA9SXE3_9GLOM</name>
<evidence type="ECO:0000313" key="2">
    <source>
        <dbReference type="Proteomes" id="UP000789920"/>
    </source>
</evidence>
<proteinExistence type="predicted"/>
<feature type="non-terminal residue" evidence="1">
    <location>
        <position position="1"/>
    </location>
</feature>
<reference evidence="1" key="1">
    <citation type="submission" date="2021-06" db="EMBL/GenBank/DDBJ databases">
        <authorList>
            <person name="Kallberg Y."/>
            <person name="Tangrot J."/>
            <person name="Rosling A."/>
        </authorList>
    </citation>
    <scope>NUCLEOTIDE SEQUENCE</scope>
    <source>
        <strain evidence="1">MA461A</strain>
    </source>
</reference>
<accession>A0ACA9SXE3</accession>
<keyword evidence="2" id="KW-1185">Reference proteome</keyword>
<dbReference type="EMBL" id="CAJVQC010172835">
    <property type="protein sequence ID" value="CAG8850829.1"/>
    <property type="molecule type" value="Genomic_DNA"/>
</dbReference>
<organism evidence="1 2">
    <name type="scientific">Racocetra persica</name>
    <dbReference type="NCBI Taxonomy" id="160502"/>
    <lineage>
        <taxon>Eukaryota</taxon>
        <taxon>Fungi</taxon>
        <taxon>Fungi incertae sedis</taxon>
        <taxon>Mucoromycota</taxon>
        <taxon>Glomeromycotina</taxon>
        <taxon>Glomeromycetes</taxon>
        <taxon>Diversisporales</taxon>
        <taxon>Gigasporaceae</taxon>
        <taxon>Racocetra</taxon>
    </lineage>
</organism>
<protein>
    <submittedName>
        <fullName evidence="1">1201_t:CDS:1</fullName>
    </submittedName>
</protein>